<comment type="caution">
    <text evidence="1">The sequence shown here is derived from an EMBL/GenBank/DDBJ whole genome shotgun (WGS) entry which is preliminary data.</text>
</comment>
<protein>
    <submittedName>
        <fullName evidence="1">Cysteine-rich receptor-kinase-like protein</fullName>
    </submittedName>
</protein>
<evidence type="ECO:0000313" key="2">
    <source>
        <dbReference type="Proteomes" id="UP001164539"/>
    </source>
</evidence>
<evidence type="ECO:0000313" key="1">
    <source>
        <dbReference type="EMBL" id="KAJ4703226.1"/>
    </source>
</evidence>
<accession>A0ACC1WWD8</accession>
<sequence length="182" mass="20223">MNETATQAISNPKYFPVAKRNFSAFQTLYGLVQCTRHLSTSNYNVCLRDCCRGKQGGRVLFPSCDVREKRSLIISDYCNCCSSCCLCSSFYCGLMLPQKERKAYNAVAQENADNDISTPIAIDLATIEVATIRFSTDNKLGEGRFGDVYKNKLADGKAIAVKRLSRASGQGLRECKNQRQSQ</sequence>
<keyword evidence="2" id="KW-1185">Reference proteome</keyword>
<dbReference type="EMBL" id="CM051406">
    <property type="protein sequence ID" value="KAJ4703226.1"/>
    <property type="molecule type" value="Genomic_DNA"/>
</dbReference>
<proteinExistence type="predicted"/>
<gene>
    <name evidence="1" type="ORF">OWV82_023156</name>
</gene>
<name>A0ACC1WWD8_MELAZ</name>
<reference evidence="1 2" key="1">
    <citation type="journal article" date="2023" name="Science">
        <title>Complex scaffold remodeling in plant triterpene biosynthesis.</title>
        <authorList>
            <person name="De La Pena R."/>
            <person name="Hodgson H."/>
            <person name="Liu J.C."/>
            <person name="Stephenson M.J."/>
            <person name="Martin A.C."/>
            <person name="Owen C."/>
            <person name="Harkess A."/>
            <person name="Leebens-Mack J."/>
            <person name="Jimenez L.E."/>
            <person name="Osbourn A."/>
            <person name="Sattely E.S."/>
        </authorList>
    </citation>
    <scope>NUCLEOTIDE SEQUENCE [LARGE SCALE GENOMIC DNA]</scope>
    <source>
        <strain evidence="2">cv. JPN11</strain>
        <tissue evidence="1">Leaf</tissue>
    </source>
</reference>
<dbReference type="Proteomes" id="UP001164539">
    <property type="component" value="Chromosome 13"/>
</dbReference>
<organism evidence="1 2">
    <name type="scientific">Melia azedarach</name>
    <name type="common">Chinaberry tree</name>
    <dbReference type="NCBI Taxonomy" id="155640"/>
    <lineage>
        <taxon>Eukaryota</taxon>
        <taxon>Viridiplantae</taxon>
        <taxon>Streptophyta</taxon>
        <taxon>Embryophyta</taxon>
        <taxon>Tracheophyta</taxon>
        <taxon>Spermatophyta</taxon>
        <taxon>Magnoliopsida</taxon>
        <taxon>eudicotyledons</taxon>
        <taxon>Gunneridae</taxon>
        <taxon>Pentapetalae</taxon>
        <taxon>rosids</taxon>
        <taxon>malvids</taxon>
        <taxon>Sapindales</taxon>
        <taxon>Meliaceae</taxon>
        <taxon>Melia</taxon>
    </lineage>
</organism>